<evidence type="ECO:0000313" key="3">
    <source>
        <dbReference type="Proteomes" id="UP000014760"/>
    </source>
</evidence>
<gene>
    <name evidence="1" type="ORF">CAPTEDRAFT_125498</name>
</gene>
<sequence>MFTKPTNENEIDNIIRTLNNCAPGPDSILSSILIENTAHFIQPLTHMLNSSLSQCIVPNEMEIAKIKR</sequence>
<protein>
    <submittedName>
        <fullName evidence="1 2">Uncharacterized protein</fullName>
    </submittedName>
</protein>
<keyword evidence="3" id="KW-1185">Reference proteome</keyword>
<accession>R7TZ09</accession>
<name>R7TZ09_CAPTE</name>
<organism evidence="1">
    <name type="scientific">Capitella teleta</name>
    <name type="common">Polychaete worm</name>
    <dbReference type="NCBI Taxonomy" id="283909"/>
    <lineage>
        <taxon>Eukaryota</taxon>
        <taxon>Metazoa</taxon>
        <taxon>Spiralia</taxon>
        <taxon>Lophotrochozoa</taxon>
        <taxon>Annelida</taxon>
        <taxon>Polychaeta</taxon>
        <taxon>Sedentaria</taxon>
        <taxon>Scolecida</taxon>
        <taxon>Capitellidae</taxon>
        <taxon>Capitella</taxon>
    </lineage>
</organism>
<reference evidence="2" key="3">
    <citation type="submission" date="2015-06" db="UniProtKB">
        <authorList>
            <consortium name="EnsemblMetazoa"/>
        </authorList>
    </citation>
    <scope>IDENTIFICATION</scope>
</reference>
<reference evidence="3" key="1">
    <citation type="submission" date="2012-12" db="EMBL/GenBank/DDBJ databases">
        <authorList>
            <person name="Hellsten U."/>
            <person name="Grimwood J."/>
            <person name="Chapman J.A."/>
            <person name="Shapiro H."/>
            <person name="Aerts A."/>
            <person name="Otillar R.P."/>
            <person name="Terry A.Y."/>
            <person name="Boore J.L."/>
            <person name="Simakov O."/>
            <person name="Marletaz F."/>
            <person name="Cho S.-J."/>
            <person name="Edsinger-Gonzales E."/>
            <person name="Havlak P."/>
            <person name="Kuo D.-H."/>
            <person name="Larsson T."/>
            <person name="Lv J."/>
            <person name="Arendt D."/>
            <person name="Savage R."/>
            <person name="Osoegawa K."/>
            <person name="de Jong P."/>
            <person name="Lindberg D.R."/>
            <person name="Seaver E.C."/>
            <person name="Weisblat D.A."/>
            <person name="Putnam N.H."/>
            <person name="Grigoriev I.V."/>
            <person name="Rokhsar D.S."/>
        </authorList>
    </citation>
    <scope>NUCLEOTIDE SEQUENCE</scope>
    <source>
        <strain evidence="3">I ESC-2004</strain>
    </source>
</reference>
<evidence type="ECO:0000313" key="1">
    <source>
        <dbReference type="EMBL" id="ELT98984.1"/>
    </source>
</evidence>
<dbReference type="AlphaFoldDB" id="R7TZ09"/>
<evidence type="ECO:0000313" key="2">
    <source>
        <dbReference type="EnsemblMetazoa" id="CapteP125498"/>
    </source>
</evidence>
<proteinExistence type="predicted"/>
<dbReference type="Proteomes" id="UP000014760">
    <property type="component" value="Unassembled WGS sequence"/>
</dbReference>
<dbReference type="HOGENOM" id="CLU_2796427_0_0_1"/>
<reference evidence="1 3" key="2">
    <citation type="journal article" date="2013" name="Nature">
        <title>Insights into bilaterian evolution from three spiralian genomes.</title>
        <authorList>
            <person name="Simakov O."/>
            <person name="Marletaz F."/>
            <person name="Cho S.J."/>
            <person name="Edsinger-Gonzales E."/>
            <person name="Havlak P."/>
            <person name="Hellsten U."/>
            <person name="Kuo D.H."/>
            <person name="Larsson T."/>
            <person name="Lv J."/>
            <person name="Arendt D."/>
            <person name="Savage R."/>
            <person name="Osoegawa K."/>
            <person name="de Jong P."/>
            <person name="Grimwood J."/>
            <person name="Chapman J.A."/>
            <person name="Shapiro H."/>
            <person name="Aerts A."/>
            <person name="Otillar R.P."/>
            <person name="Terry A.Y."/>
            <person name="Boore J.L."/>
            <person name="Grigoriev I.V."/>
            <person name="Lindberg D.R."/>
            <person name="Seaver E.C."/>
            <person name="Weisblat D.A."/>
            <person name="Putnam N.H."/>
            <person name="Rokhsar D.S."/>
        </authorList>
    </citation>
    <scope>NUCLEOTIDE SEQUENCE</scope>
    <source>
        <strain evidence="1 3">I ESC-2004</strain>
    </source>
</reference>
<dbReference type="EnsemblMetazoa" id="CapteT125498">
    <property type="protein sequence ID" value="CapteP125498"/>
    <property type="gene ID" value="CapteG125498"/>
</dbReference>
<dbReference type="EMBL" id="KB307360">
    <property type="protein sequence ID" value="ELT98984.1"/>
    <property type="molecule type" value="Genomic_DNA"/>
</dbReference>
<dbReference type="EMBL" id="AMQN01010239">
    <property type="status" value="NOT_ANNOTATED_CDS"/>
    <property type="molecule type" value="Genomic_DNA"/>
</dbReference>